<keyword evidence="4" id="KW-0472">Membrane</keyword>
<dbReference type="PANTHER" id="PTHR10903:SF186">
    <property type="entry name" value="GTPASE IMAP FAMILY MEMBER 4-LIKE-RELATED"/>
    <property type="match status" value="1"/>
</dbReference>
<accession>A0AAQ6IHS8</accession>
<evidence type="ECO:0000313" key="6">
    <source>
        <dbReference type="Ensembl" id="ENSATEP00000074316.1"/>
    </source>
</evidence>
<dbReference type="AlphaFoldDB" id="A0AAQ6IHS8"/>
<sequence>MSLNSPTEEPELRIVLVGKTGVGKSAAGNTILGTRAFESKISLSSVTSECEKKTGTFGGMTLAVVDTPGLFDTRRKGEKEQEKVLKEIAKCISFAAPGPHVFLVGIQPTRFTEEEQETVKLIQRLFGEHAACYTMVLFTFGDLLKREGVSFDKLISENSDLRNFIRLCRGGYHIFDNTDENTTQVGELLQNKMVQKNGGRYYSSEMFREAERAIKEEMDRLQKKYPGMEVKEARRQAERDNSFITNVLLVVATAVAGAGAGAGAGAEIGGAVGSSVGPVGAVVGGATGALVGGAAAAVAVAVKEKACIIQ</sequence>
<dbReference type="InterPro" id="IPR006703">
    <property type="entry name" value="G_AIG1"/>
</dbReference>
<evidence type="ECO:0000313" key="7">
    <source>
        <dbReference type="Proteomes" id="UP000265040"/>
    </source>
</evidence>
<dbReference type="InterPro" id="IPR027417">
    <property type="entry name" value="P-loop_NTPase"/>
</dbReference>
<name>A0AAQ6IHS8_ANATE</name>
<dbReference type="FunFam" id="3.40.50.300:FF:000366">
    <property type="entry name" value="GTPase, IMAP family member 2"/>
    <property type="match status" value="1"/>
</dbReference>
<dbReference type="InterPro" id="IPR045058">
    <property type="entry name" value="GIMA/IAN/Toc"/>
</dbReference>
<comment type="similarity">
    <text evidence="1">Belongs to the TRAFAC class TrmE-Era-EngA-EngB-Septin-like GTPase superfamily. AIG1/Toc34/Toc159-like paraseptin GTPase family. IAN subfamily.</text>
</comment>
<dbReference type="PROSITE" id="PS51720">
    <property type="entry name" value="G_AIG1"/>
    <property type="match status" value="1"/>
</dbReference>
<feature type="transmembrane region" description="Helical" evidence="4">
    <location>
        <begin position="278"/>
        <end position="302"/>
    </location>
</feature>
<keyword evidence="2" id="KW-0547">Nucleotide-binding</keyword>
<dbReference type="Pfam" id="PF04548">
    <property type="entry name" value="AIG1"/>
    <property type="match status" value="1"/>
</dbReference>
<evidence type="ECO:0000259" key="5">
    <source>
        <dbReference type="PROSITE" id="PS51720"/>
    </source>
</evidence>
<evidence type="ECO:0000256" key="1">
    <source>
        <dbReference type="ARBA" id="ARBA00008535"/>
    </source>
</evidence>
<keyword evidence="7" id="KW-1185">Reference proteome</keyword>
<evidence type="ECO:0000256" key="3">
    <source>
        <dbReference type="ARBA" id="ARBA00023134"/>
    </source>
</evidence>
<proteinExistence type="inferred from homology"/>
<reference evidence="6" key="2">
    <citation type="submission" date="2025-08" db="UniProtKB">
        <authorList>
            <consortium name="Ensembl"/>
        </authorList>
    </citation>
    <scope>IDENTIFICATION</scope>
</reference>
<dbReference type="Proteomes" id="UP000265040">
    <property type="component" value="Chromosome 10"/>
</dbReference>
<keyword evidence="3" id="KW-0342">GTP-binding</keyword>
<dbReference type="PANTHER" id="PTHR10903">
    <property type="entry name" value="GTPASE, IMAP FAMILY MEMBER-RELATED"/>
    <property type="match status" value="1"/>
</dbReference>
<reference evidence="6" key="3">
    <citation type="submission" date="2025-09" db="UniProtKB">
        <authorList>
            <consortium name="Ensembl"/>
        </authorList>
    </citation>
    <scope>IDENTIFICATION</scope>
</reference>
<keyword evidence="4" id="KW-0812">Transmembrane</keyword>
<feature type="domain" description="AIG1-type G" evidence="5">
    <location>
        <begin position="9"/>
        <end position="211"/>
    </location>
</feature>
<evidence type="ECO:0000256" key="2">
    <source>
        <dbReference type="ARBA" id="ARBA00022741"/>
    </source>
</evidence>
<dbReference type="CDD" id="cd01852">
    <property type="entry name" value="AIG1"/>
    <property type="match status" value="1"/>
</dbReference>
<dbReference type="GO" id="GO:0005525">
    <property type="term" value="F:GTP binding"/>
    <property type="evidence" value="ECO:0007669"/>
    <property type="project" value="UniProtKB-KW"/>
</dbReference>
<protein>
    <recommendedName>
        <fullName evidence="5">AIG1-type G domain-containing protein</fullName>
    </recommendedName>
</protein>
<dbReference type="Gene3D" id="3.40.50.300">
    <property type="entry name" value="P-loop containing nucleotide triphosphate hydrolases"/>
    <property type="match status" value="1"/>
</dbReference>
<feature type="transmembrane region" description="Helical" evidence="4">
    <location>
        <begin position="243"/>
        <end position="266"/>
    </location>
</feature>
<keyword evidence="4" id="KW-1133">Transmembrane helix</keyword>
<organism evidence="6 7">
    <name type="scientific">Anabas testudineus</name>
    <name type="common">Climbing perch</name>
    <name type="synonym">Anthias testudineus</name>
    <dbReference type="NCBI Taxonomy" id="64144"/>
    <lineage>
        <taxon>Eukaryota</taxon>
        <taxon>Metazoa</taxon>
        <taxon>Chordata</taxon>
        <taxon>Craniata</taxon>
        <taxon>Vertebrata</taxon>
        <taxon>Euteleostomi</taxon>
        <taxon>Actinopterygii</taxon>
        <taxon>Neopterygii</taxon>
        <taxon>Teleostei</taxon>
        <taxon>Neoteleostei</taxon>
        <taxon>Acanthomorphata</taxon>
        <taxon>Anabantaria</taxon>
        <taxon>Anabantiformes</taxon>
        <taxon>Anabantoidei</taxon>
        <taxon>Anabantidae</taxon>
        <taxon>Anabas</taxon>
    </lineage>
</organism>
<dbReference type="Ensembl" id="ENSATET00000076045.1">
    <property type="protein sequence ID" value="ENSATEP00000074316.1"/>
    <property type="gene ID" value="ENSATEG00000030658.1"/>
</dbReference>
<gene>
    <name evidence="6" type="primary">DMC1</name>
</gene>
<dbReference type="GeneTree" id="ENSGT01120000271858"/>
<reference evidence="6 7" key="1">
    <citation type="submission" date="2021-04" db="EMBL/GenBank/DDBJ databases">
        <authorList>
            <consortium name="Wellcome Sanger Institute Data Sharing"/>
        </authorList>
    </citation>
    <scope>NUCLEOTIDE SEQUENCE [LARGE SCALE GENOMIC DNA]</scope>
</reference>
<dbReference type="SUPFAM" id="SSF52540">
    <property type="entry name" value="P-loop containing nucleoside triphosphate hydrolases"/>
    <property type="match status" value="1"/>
</dbReference>
<evidence type="ECO:0000256" key="4">
    <source>
        <dbReference type="SAM" id="Phobius"/>
    </source>
</evidence>